<reference evidence="3" key="2">
    <citation type="journal article" date="2022" name="Microbiol. Resour. Announc.">
        <title>Metagenome Sequencing to Explore Phylogenomics of Terrestrial Cyanobacteria.</title>
        <authorList>
            <person name="Ward R.D."/>
            <person name="Stajich J.E."/>
            <person name="Johansen J.R."/>
            <person name="Huntemann M."/>
            <person name="Clum A."/>
            <person name="Foster B."/>
            <person name="Foster B."/>
            <person name="Roux S."/>
            <person name="Palaniappan K."/>
            <person name="Varghese N."/>
            <person name="Mukherjee S."/>
            <person name="Reddy T.B.K."/>
            <person name="Daum C."/>
            <person name="Copeland A."/>
            <person name="Chen I.A."/>
            <person name="Ivanova N.N."/>
            <person name="Kyrpides N.C."/>
            <person name="Shapiro N."/>
            <person name="Eloe-Fadrosh E.A."/>
            <person name="Pietrasiak N."/>
        </authorList>
    </citation>
    <scope>NUCLEOTIDE SEQUENCE</scope>
    <source>
        <strain evidence="3">UHER 2000/2452</strain>
    </source>
</reference>
<gene>
    <name evidence="3" type="ORF">KME15_16640</name>
</gene>
<sequence length="98" mass="10250">MANSSKNINLSPEDPASRVLKVRIRHAEWAFNLAWGMTATSALLGLVGAGLLLANKAQAGAITTAGSTASAVVCRSLAKDANDRLDKLTAQMDDDKPN</sequence>
<comment type="caution">
    <text evidence="3">The sequence shown here is derived from an EMBL/GenBank/DDBJ whole genome shotgun (WGS) entry which is preliminary data.</text>
</comment>
<feature type="transmembrane region" description="Helical" evidence="1">
    <location>
        <begin position="33"/>
        <end position="54"/>
    </location>
</feature>
<keyword evidence="1" id="KW-0472">Membrane</keyword>
<reference evidence="3" key="1">
    <citation type="submission" date="2021-05" db="EMBL/GenBank/DDBJ databases">
        <authorList>
            <person name="Pietrasiak N."/>
            <person name="Ward R."/>
            <person name="Stajich J.E."/>
            <person name="Kurbessoian T."/>
        </authorList>
    </citation>
    <scope>NUCLEOTIDE SEQUENCE</scope>
    <source>
        <strain evidence="3">UHER 2000/2452</strain>
    </source>
</reference>
<evidence type="ECO:0000256" key="1">
    <source>
        <dbReference type="SAM" id="Phobius"/>
    </source>
</evidence>
<name>A0A951UNY9_9CYAN</name>
<keyword evidence="1" id="KW-1133">Transmembrane helix</keyword>
<feature type="domain" description="Cyanobacterial TRADD-N associated 2 transmembrane" evidence="2">
    <location>
        <begin position="23"/>
        <end position="85"/>
    </location>
</feature>
<proteinExistence type="predicted"/>
<dbReference type="Pfam" id="PF20712">
    <property type="entry name" value="CyanoTRADDas_TM"/>
    <property type="match status" value="1"/>
</dbReference>
<keyword evidence="1" id="KW-0812">Transmembrane</keyword>
<dbReference type="AlphaFoldDB" id="A0A951UNY9"/>
<evidence type="ECO:0000313" key="4">
    <source>
        <dbReference type="Proteomes" id="UP000757435"/>
    </source>
</evidence>
<evidence type="ECO:0000259" key="2">
    <source>
        <dbReference type="Pfam" id="PF20712"/>
    </source>
</evidence>
<accession>A0A951UNY9</accession>
<protein>
    <recommendedName>
        <fullName evidence="2">Cyanobacterial TRADD-N associated 2 transmembrane domain-containing protein</fullName>
    </recommendedName>
</protein>
<evidence type="ECO:0000313" key="3">
    <source>
        <dbReference type="EMBL" id="MBW4660304.1"/>
    </source>
</evidence>
<dbReference type="Proteomes" id="UP000757435">
    <property type="component" value="Unassembled WGS sequence"/>
</dbReference>
<dbReference type="EMBL" id="JAHHHD010000019">
    <property type="protein sequence ID" value="MBW4660304.1"/>
    <property type="molecule type" value="Genomic_DNA"/>
</dbReference>
<dbReference type="InterPro" id="IPR048567">
    <property type="entry name" value="CyanoTRADDas_TM"/>
</dbReference>
<organism evidence="3 4">
    <name type="scientific">Drouetiella hepatica Uher 2000/2452</name>
    <dbReference type="NCBI Taxonomy" id="904376"/>
    <lineage>
        <taxon>Bacteria</taxon>
        <taxon>Bacillati</taxon>
        <taxon>Cyanobacteriota</taxon>
        <taxon>Cyanophyceae</taxon>
        <taxon>Oculatellales</taxon>
        <taxon>Oculatellaceae</taxon>
        <taxon>Drouetiella</taxon>
    </lineage>
</organism>